<protein>
    <recommendedName>
        <fullName evidence="3">Chromosome segregation ATPase</fullName>
    </recommendedName>
</protein>
<feature type="coiled-coil region" evidence="1">
    <location>
        <begin position="364"/>
        <end position="398"/>
    </location>
</feature>
<name>A0A0W8E7H7_9ZZZZ</name>
<accession>A0A0W8E7H7</accession>
<evidence type="ECO:0008006" key="3">
    <source>
        <dbReference type="Google" id="ProtNLM"/>
    </source>
</evidence>
<sequence>MIEWKLDGGGGYLLTGIGLTSVEAVEGEGAKPRVRYFNFTSKYSAANPYDIMNIPVATRNGGVLELKPFREARKILADKERKDPYLLGYYPEDDRNGYARRLAEFGISQDEWRNVITRINDSENGLEDLFQKYRSSSQLLDDWIIKTVEKVMFKGRSQQGQLEEMLQDLVQEVIENERFIMEKQLFSGFLNRLQSILGELETLLKNLEEQKRLGAKLAALHLYLGQKIKELEDQKEAHEQAIGEARGEEQRLNLEERSHQYQICLEEHLIKAEELKAAEKKSQETEEKLEEAKWQQKLIEAARLAGEIRQINSELSGINERLALARAEYDKDERAQSLEYSLKIRLEELLESLDTQLATWQAGQQEQRARLDREQEELRKLESHRSRQEGDKGRLEERTRILSEQEKQVQKRLGRQWIRNLLGELDPREMEQIDSSLEQSCQQLLAEQETRRLEKADLTRQQQDMDRQWKEIQAAQAENHRILKDYERERSEYQDKEKEIQGILERYGFDPSRIFDREGMALLFDRHINEIKKKEEAAVRTRNEVSEALASITHGHLHSSPEMAAALAELDIPFDTGESYLGNQTPEIRQAMLAANPILPYAFILPRADMDKIAEAGLNMVMRRIIPLMAYEDLNLMVENQGRMAWPREEMALACLYEGRVFDNEKMPKLLAEMEEKRQAAAEQGEHYAQAHQMAVRDYDSYQGFDYTADYHYQVEKSIKTAQSRGLELDQQLAAIEEAKRGAMARQDQLDQKARELALKLPPAQADLEAFREFMSREPDYQKSLSRLNQIKQEIAGLNEQKEALAKSLVQLQEGISKGKTKIAEGQGQKHRLEQKYPLYQDAPTAPILEGSLEELEERLMAIKGEYNQEIGQLEKRQNQLIKELRGTQKHLDKLKLAEDDYAAVPYDESEADEIQEQITGLESLLKSRQAELLSATRAEGAAAEALKNALAEIKRLGYEDPLPPQAIRGDFEGRRQRLHRRMGELEEGKQHLVRQISRCLRTRENIEQAVDLKSLEAEKDLVVEEDFMAQASRWEREYRNLQNENGGHINHIRNLYNDCKIDFRDQNSNLDNIFKSLDPLWDKAQAEYEDFFYLFERMSLQGEKLADLIAIYEAQLANLERNKQDMVQQSFLQGRRMMEEIDLISENSKVRLAGRSRPVQMLKIDLQLDSHDLARLRVAQYIDECIHRVREKTRQQNRSDELRKTIARLMSSRELLNVYLGNAHIPVQVFKIDLNMQNSRLKIWEDAVRENSGGEKFVIFFSLLSALMAYTRARSMEALGADPDSATRVLIMDNPFGPISSEHLLKPMFEIAKRHRTQLICLSDLKQNSILNCFNLIYMLKVRTSAIGGAEYLKFEEYVRDEAALPRDEKLEKAVYRVSEFSQTPLFGEMESTYGA</sequence>
<reference evidence="2" key="1">
    <citation type="journal article" date="2015" name="Proc. Natl. Acad. Sci. U.S.A.">
        <title>Networks of energetic and metabolic interactions define dynamics in microbial communities.</title>
        <authorList>
            <person name="Embree M."/>
            <person name="Liu J.K."/>
            <person name="Al-Bassam M.M."/>
            <person name="Zengler K."/>
        </authorList>
    </citation>
    <scope>NUCLEOTIDE SEQUENCE</scope>
</reference>
<keyword evidence="1" id="KW-0175">Coiled coil</keyword>
<evidence type="ECO:0000256" key="1">
    <source>
        <dbReference type="SAM" id="Coils"/>
    </source>
</evidence>
<evidence type="ECO:0000313" key="2">
    <source>
        <dbReference type="EMBL" id="KUG04441.1"/>
    </source>
</evidence>
<comment type="caution">
    <text evidence="2">The sequence shown here is derived from an EMBL/GenBank/DDBJ whole genome shotgun (WGS) entry which is preliminary data.</text>
</comment>
<feature type="coiled-coil region" evidence="1">
    <location>
        <begin position="190"/>
        <end position="328"/>
    </location>
</feature>
<feature type="coiled-coil region" evidence="1">
    <location>
        <begin position="781"/>
        <end position="815"/>
    </location>
</feature>
<organism evidence="2">
    <name type="scientific">hydrocarbon metagenome</name>
    <dbReference type="NCBI Taxonomy" id="938273"/>
    <lineage>
        <taxon>unclassified sequences</taxon>
        <taxon>metagenomes</taxon>
        <taxon>ecological metagenomes</taxon>
    </lineage>
</organism>
<gene>
    <name evidence="2" type="ORF">ASZ90_018208</name>
</gene>
<feature type="coiled-coil region" evidence="1">
    <location>
        <begin position="853"/>
        <end position="884"/>
    </location>
</feature>
<dbReference type="EMBL" id="LNQE01001849">
    <property type="protein sequence ID" value="KUG04441.1"/>
    <property type="molecule type" value="Genomic_DNA"/>
</dbReference>
<feature type="coiled-coil region" evidence="1">
    <location>
        <begin position="1103"/>
        <end position="1130"/>
    </location>
</feature>
<proteinExistence type="predicted"/>
<feature type="coiled-coil region" evidence="1">
    <location>
        <begin position="472"/>
        <end position="544"/>
    </location>
</feature>